<comment type="caution">
    <text evidence="8">The sequence shown here is derived from an EMBL/GenBank/DDBJ whole genome shotgun (WGS) entry which is preliminary data.</text>
</comment>
<dbReference type="InterPro" id="IPR029058">
    <property type="entry name" value="AB_hydrolase_fold"/>
</dbReference>
<evidence type="ECO:0000256" key="5">
    <source>
        <dbReference type="ARBA" id="ARBA00022801"/>
    </source>
</evidence>
<evidence type="ECO:0000256" key="4">
    <source>
        <dbReference type="ARBA" id="ARBA00022729"/>
    </source>
</evidence>
<protein>
    <recommendedName>
        <fullName evidence="10">Carboxypeptidase</fullName>
    </recommendedName>
</protein>
<dbReference type="GO" id="GO:0006508">
    <property type="term" value="P:proteolysis"/>
    <property type="evidence" value="ECO:0007669"/>
    <property type="project" value="UniProtKB-KW"/>
</dbReference>
<accession>A0A482XI88</accession>
<keyword evidence="2" id="KW-0121">Carboxypeptidase</keyword>
<dbReference type="SUPFAM" id="SSF53474">
    <property type="entry name" value="alpha/beta-Hydrolases"/>
    <property type="match status" value="1"/>
</dbReference>
<dbReference type="InParanoid" id="A0A482XI88"/>
<evidence type="ECO:0008006" key="10">
    <source>
        <dbReference type="Google" id="ProtNLM"/>
    </source>
</evidence>
<dbReference type="Gene3D" id="3.40.50.1820">
    <property type="entry name" value="alpha/beta hydrolase"/>
    <property type="match status" value="1"/>
</dbReference>
<evidence type="ECO:0000256" key="1">
    <source>
        <dbReference type="ARBA" id="ARBA00009431"/>
    </source>
</evidence>
<dbReference type="SMR" id="A0A482XI88"/>
<dbReference type="InterPro" id="IPR001563">
    <property type="entry name" value="Peptidase_S10"/>
</dbReference>
<name>A0A482XI88_LAOST</name>
<evidence type="ECO:0000256" key="2">
    <source>
        <dbReference type="ARBA" id="ARBA00022645"/>
    </source>
</evidence>
<evidence type="ECO:0000256" key="6">
    <source>
        <dbReference type="ARBA" id="ARBA00023180"/>
    </source>
</evidence>
<keyword evidence="5" id="KW-0378">Hydrolase</keyword>
<dbReference type="AlphaFoldDB" id="A0A482XI88"/>
<dbReference type="PANTHER" id="PTHR11802">
    <property type="entry name" value="SERINE PROTEASE FAMILY S10 SERINE CARBOXYPEPTIDASE"/>
    <property type="match status" value="1"/>
</dbReference>
<comment type="similarity">
    <text evidence="1">Belongs to the peptidase S10 family.</text>
</comment>
<keyword evidence="3" id="KW-0645">Protease</keyword>
<reference evidence="8 9" key="1">
    <citation type="journal article" date="2017" name="Gigascience">
        <title>Genome sequence of the small brown planthopper, Laodelphax striatellus.</title>
        <authorList>
            <person name="Zhu J."/>
            <person name="Jiang F."/>
            <person name="Wang X."/>
            <person name="Yang P."/>
            <person name="Bao Y."/>
            <person name="Zhao W."/>
            <person name="Wang W."/>
            <person name="Lu H."/>
            <person name="Wang Q."/>
            <person name="Cui N."/>
            <person name="Li J."/>
            <person name="Chen X."/>
            <person name="Luo L."/>
            <person name="Yu J."/>
            <person name="Kang L."/>
            <person name="Cui F."/>
        </authorList>
    </citation>
    <scope>NUCLEOTIDE SEQUENCE [LARGE SCALE GENOMIC DNA]</scope>
    <source>
        <strain evidence="8">Lst14</strain>
    </source>
</reference>
<proteinExistence type="inferred from homology"/>
<organism evidence="8 9">
    <name type="scientific">Laodelphax striatellus</name>
    <name type="common">Small brown planthopper</name>
    <name type="synonym">Delphax striatella</name>
    <dbReference type="NCBI Taxonomy" id="195883"/>
    <lineage>
        <taxon>Eukaryota</taxon>
        <taxon>Metazoa</taxon>
        <taxon>Ecdysozoa</taxon>
        <taxon>Arthropoda</taxon>
        <taxon>Hexapoda</taxon>
        <taxon>Insecta</taxon>
        <taxon>Pterygota</taxon>
        <taxon>Neoptera</taxon>
        <taxon>Paraneoptera</taxon>
        <taxon>Hemiptera</taxon>
        <taxon>Auchenorrhyncha</taxon>
        <taxon>Fulgoroidea</taxon>
        <taxon>Delphacidae</taxon>
        <taxon>Criomorphinae</taxon>
        <taxon>Laodelphax</taxon>
    </lineage>
</organism>
<keyword evidence="4 7" id="KW-0732">Signal</keyword>
<dbReference type="PANTHER" id="PTHR11802:SF472">
    <property type="entry name" value="SERINE CARBOXYPEPTIDASE CPVL-RELATED"/>
    <property type="match status" value="1"/>
</dbReference>
<dbReference type="EMBL" id="QKKF02009244">
    <property type="protein sequence ID" value="RZF45367.1"/>
    <property type="molecule type" value="Genomic_DNA"/>
</dbReference>
<gene>
    <name evidence="8" type="ORF">LSTR_LSTR002810</name>
</gene>
<feature type="signal peptide" evidence="7">
    <location>
        <begin position="1"/>
        <end position="22"/>
    </location>
</feature>
<evidence type="ECO:0000256" key="7">
    <source>
        <dbReference type="SAM" id="SignalP"/>
    </source>
</evidence>
<sequence length="191" mass="21822">MDSKSFVWLLVILYSFVNLSSADPHQLLQEAIKVKDKFHFHSSPAATHLFARRKILRFSDHISKLGVKPDRDLGEPLMLTPYIEDGRLDEGRRKAEVPPFNGQVKSYAGFITVNKEFQSNLFFWFFESESKSVESPLLVWLQGGPGASSMFAVFTENGPYVVDMAKQKISLRKSYWSQHFNVIYIDNPVGT</sequence>
<evidence type="ECO:0000256" key="3">
    <source>
        <dbReference type="ARBA" id="ARBA00022670"/>
    </source>
</evidence>
<dbReference type="Pfam" id="PF00450">
    <property type="entry name" value="Peptidase_S10"/>
    <property type="match status" value="1"/>
</dbReference>
<dbReference type="OrthoDB" id="443318at2759"/>
<dbReference type="GO" id="GO:0004185">
    <property type="term" value="F:serine-type carboxypeptidase activity"/>
    <property type="evidence" value="ECO:0007669"/>
    <property type="project" value="InterPro"/>
</dbReference>
<evidence type="ECO:0000313" key="8">
    <source>
        <dbReference type="EMBL" id="RZF45367.1"/>
    </source>
</evidence>
<evidence type="ECO:0000313" key="9">
    <source>
        <dbReference type="Proteomes" id="UP000291343"/>
    </source>
</evidence>
<dbReference type="Proteomes" id="UP000291343">
    <property type="component" value="Unassembled WGS sequence"/>
</dbReference>
<feature type="chain" id="PRO_5019761049" description="Carboxypeptidase" evidence="7">
    <location>
        <begin position="23"/>
        <end position="191"/>
    </location>
</feature>
<keyword evidence="6" id="KW-0325">Glycoprotein</keyword>
<dbReference type="STRING" id="195883.A0A482XI88"/>
<keyword evidence="9" id="KW-1185">Reference proteome</keyword>